<feature type="signal peptide" evidence="9">
    <location>
        <begin position="1"/>
        <end position="21"/>
    </location>
</feature>
<evidence type="ECO:0000256" key="9">
    <source>
        <dbReference type="SAM" id="SignalP"/>
    </source>
</evidence>
<keyword evidence="6" id="KW-1015">Disulfide bond</keyword>
<dbReference type="InterPro" id="IPR013106">
    <property type="entry name" value="Ig_V-set"/>
</dbReference>
<evidence type="ECO:0000313" key="11">
    <source>
        <dbReference type="Ensembl" id="ENSSORP00005052532.1"/>
    </source>
</evidence>
<evidence type="ECO:0000256" key="7">
    <source>
        <dbReference type="ARBA" id="ARBA00023180"/>
    </source>
</evidence>
<dbReference type="InterPro" id="IPR013783">
    <property type="entry name" value="Ig-like_fold"/>
</dbReference>
<reference evidence="11" key="3">
    <citation type="submission" date="2025-09" db="UniProtKB">
        <authorList>
            <consortium name="Ensembl"/>
        </authorList>
    </citation>
    <scope>IDENTIFICATION</scope>
</reference>
<feature type="domain" description="Ig-like" evidence="10">
    <location>
        <begin position="42"/>
        <end position="145"/>
    </location>
</feature>
<dbReference type="SUPFAM" id="SSF48726">
    <property type="entry name" value="Immunoglobulin"/>
    <property type="match status" value="1"/>
</dbReference>
<evidence type="ECO:0000256" key="4">
    <source>
        <dbReference type="ARBA" id="ARBA00022859"/>
    </source>
</evidence>
<sequence length="342" mass="38314">MTPLKFALFLNCLFFGKIAKAHNLNLDISLHQDGGHISANVGENVTLRCSYEAHLTSMFYWYKQILGQKPRLISTLYKHGENGVFNEEFKDDPRFRLESSSGKNHLMISDLRSSDSATYYCTGSSAYGFDFSMGVTVLVRSSDLTREAFVRQSSSEIGSGTLKCTVHTGFYDGEHNFYWFTKSGDPHPGIIYTQGGKNEQTHTCLYNLPIQSVNHSNTGTYCAVASCGNILFKNEMKSKDIKHFSSGFLVYFLSGALAFTIILTVFLAFSIHKMNKRNSCQSSVSQTRRLAPSTANTEVSIRGNTIKTYDLHYAALSTPHVQPSRRQWVTASEHCVYSSVRQ</sequence>
<keyword evidence="2" id="KW-1003">Cell membrane</keyword>
<evidence type="ECO:0000256" key="3">
    <source>
        <dbReference type="ARBA" id="ARBA00022729"/>
    </source>
</evidence>
<dbReference type="GO" id="GO:0005886">
    <property type="term" value="C:plasma membrane"/>
    <property type="evidence" value="ECO:0007669"/>
    <property type="project" value="UniProtKB-SubCell"/>
</dbReference>
<protein>
    <recommendedName>
        <fullName evidence="10">Ig-like domain-containing protein</fullName>
    </recommendedName>
</protein>
<dbReference type="Pfam" id="PF07686">
    <property type="entry name" value="V-set"/>
    <property type="match status" value="1"/>
</dbReference>
<keyword evidence="5 8" id="KW-0472">Membrane</keyword>
<evidence type="ECO:0000313" key="12">
    <source>
        <dbReference type="Proteomes" id="UP000472271"/>
    </source>
</evidence>
<dbReference type="AlphaFoldDB" id="A0A673CIP6"/>
<dbReference type="GO" id="GO:0009617">
    <property type="term" value="P:response to bacterium"/>
    <property type="evidence" value="ECO:0007669"/>
    <property type="project" value="TreeGrafter"/>
</dbReference>
<name>A0A673CIP6_9TELE</name>
<proteinExistence type="predicted"/>
<dbReference type="InterPro" id="IPR007110">
    <property type="entry name" value="Ig-like_dom"/>
</dbReference>
<keyword evidence="4" id="KW-0391">Immunity</keyword>
<keyword evidence="3 9" id="KW-0732">Signal</keyword>
<keyword evidence="12" id="KW-1185">Reference proteome</keyword>
<dbReference type="SMART" id="SM00408">
    <property type="entry name" value="IGc2"/>
    <property type="match status" value="1"/>
</dbReference>
<evidence type="ECO:0000256" key="8">
    <source>
        <dbReference type="SAM" id="Phobius"/>
    </source>
</evidence>
<dbReference type="InterPro" id="IPR052051">
    <property type="entry name" value="TCR_complex_component"/>
</dbReference>
<dbReference type="GO" id="GO:0002376">
    <property type="term" value="P:immune system process"/>
    <property type="evidence" value="ECO:0007669"/>
    <property type="project" value="UniProtKB-KW"/>
</dbReference>
<evidence type="ECO:0000256" key="5">
    <source>
        <dbReference type="ARBA" id="ARBA00023136"/>
    </source>
</evidence>
<dbReference type="SMART" id="SM00406">
    <property type="entry name" value="IGv"/>
    <property type="match status" value="1"/>
</dbReference>
<dbReference type="FunCoup" id="A0A673CIP6">
    <property type="interactions" value="97"/>
</dbReference>
<feature type="chain" id="PRO_5025530062" description="Ig-like domain-containing protein" evidence="9">
    <location>
        <begin position="22"/>
        <end position="342"/>
    </location>
</feature>
<dbReference type="PANTHER" id="PTHR19433">
    <property type="entry name" value="T-CELL RECEPTOR ALPHA CHAIN V REGION-RELATED"/>
    <property type="match status" value="1"/>
</dbReference>
<organism evidence="11 12">
    <name type="scientific">Sphaeramia orbicularis</name>
    <name type="common">orbiculate cardinalfish</name>
    <dbReference type="NCBI Taxonomy" id="375764"/>
    <lineage>
        <taxon>Eukaryota</taxon>
        <taxon>Metazoa</taxon>
        <taxon>Chordata</taxon>
        <taxon>Craniata</taxon>
        <taxon>Vertebrata</taxon>
        <taxon>Euteleostomi</taxon>
        <taxon>Actinopterygii</taxon>
        <taxon>Neopterygii</taxon>
        <taxon>Teleostei</taxon>
        <taxon>Neoteleostei</taxon>
        <taxon>Acanthomorphata</taxon>
        <taxon>Gobiaria</taxon>
        <taxon>Kurtiformes</taxon>
        <taxon>Apogonoidei</taxon>
        <taxon>Apogonidae</taxon>
        <taxon>Apogoninae</taxon>
        <taxon>Sphaeramia</taxon>
    </lineage>
</organism>
<keyword evidence="7" id="KW-0325">Glycoprotein</keyword>
<dbReference type="Proteomes" id="UP000472271">
    <property type="component" value="Chromosome 18"/>
</dbReference>
<dbReference type="InParanoid" id="A0A673CIP6"/>
<keyword evidence="8" id="KW-1133">Transmembrane helix</keyword>
<gene>
    <name evidence="11" type="primary">LOC115438710</name>
</gene>
<evidence type="ECO:0000259" key="10">
    <source>
        <dbReference type="PROSITE" id="PS50835"/>
    </source>
</evidence>
<reference evidence="11" key="1">
    <citation type="submission" date="2019-06" db="EMBL/GenBank/DDBJ databases">
        <authorList>
            <consortium name="Wellcome Sanger Institute Data Sharing"/>
        </authorList>
    </citation>
    <scope>NUCLEOTIDE SEQUENCE [LARGE SCALE GENOMIC DNA]</scope>
</reference>
<dbReference type="SMART" id="SM00409">
    <property type="entry name" value="IG"/>
    <property type="match status" value="2"/>
</dbReference>
<dbReference type="Gene3D" id="2.60.40.10">
    <property type="entry name" value="Immunoglobulins"/>
    <property type="match status" value="2"/>
</dbReference>
<dbReference type="InterPro" id="IPR003599">
    <property type="entry name" value="Ig_sub"/>
</dbReference>
<dbReference type="Ensembl" id="ENSSORT00005053780.1">
    <property type="protein sequence ID" value="ENSSORP00005052532.1"/>
    <property type="gene ID" value="ENSSORG00005023662.1"/>
</dbReference>
<dbReference type="PROSITE" id="PS50835">
    <property type="entry name" value="IG_LIKE"/>
    <property type="match status" value="1"/>
</dbReference>
<evidence type="ECO:0000256" key="6">
    <source>
        <dbReference type="ARBA" id="ARBA00023157"/>
    </source>
</evidence>
<evidence type="ECO:0000256" key="1">
    <source>
        <dbReference type="ARBA" id="ARBA00004236"/>
    </source>
</evidence>
<keyword evidence="8" id="KW-0812">Transmembrane</keyword>
<dbReference type="InterPro" id="IPR036179">
    <property type="entry name" value="Ig-like_dom_sf"/>
</dbReference>
<evidence type="ECO:0000256" key="2">
    <source>
        <dbReference type="ARBA" id="ARBA00022475"/>
    </source>
</evidence>
<comment type="subcellular location">
    <subcellularLocation>
        <location evidence="1">Cell membrane</location>
    </subcellularLocation>
</comment>
<accession>A0A673CIP6</accession>
<feature type="transmembrane region" description="Helical" evidence="8">
    <location>
        <begin position="248"/>
        <end position="269"/>
    </location>
</feature>
<dbReference type="PANTHER" id="PTHR19433:SF127">
    <property type="entry name" value="NITR9"/>
    <property type="match status" value="1"/>
</dbReference>
<reference evidence="11" key="2">
    <citation type="submission" date="2025-08" db="UniProtKB">
        <authorList>
            <consortium name="Ensembl"/>
        </authorList>
    </citation>
    <scope>IDENTIFICATION</scope>
</reference>
<dbReference type="InterPro" id="IPR003598">
    <property type="entry name" value="Ig_sub2"/>
</dbReference>